<name>A0ABQ8HK55_9ROSI</name>
<sequence>MENTTNSIILANACYSLGISATFYISFFSTLVFIAITFKSRFQVNENLKECSLPPGPKPWLIVGSLPEMLRNKPTFRWIHELMNDMNTEIACIRLGCIHVIAVSCPAMSAVSCPARHRLFHATRIEEADHLIRYVYNQCKNNYEDGGLVNVRVASQQFCGNVIRKMVFNKRFFGKGMADGGPGLEEVEHVHALFTVLQFLNSFCVTDYVPIWRWKLDLDGHEKVMKKAIGIIEKYHDPLIEERVRQWRDGLKKDVEDVLDILITLKDGNGNPLLSTKEVTAQITMEVIKRKPFCFSMKGYRNTVIGVEWWVTLFENVCRIRTFEFNRDVSILRYGAWLRASSPVKGRPSWPSRQNQSPPSQETTTLALWCCHMLKSIRKGSHLFSTAKNKLLYHQFSIDVDDVIGWSRDFLRDFQNANLKDVEYRGLCRGGCIGLLLNRVDLR</sequence>
<dbReference type="InterPro" id="IPR036396">
    <property type="entry name" value="Cyt_P450_sf"/>
</dbReference>
<evidence type="ECO:0000256" key="1">
    <source>
        <dbReference type="SAM" id="MobiDB-lite"/>
    </source>
</evidence>
<evidence type="ECO:0000256" key="2">
    <source>
        <dbReference type="SAM" id="Phobius"/>
    </source>
</evidence>
<dbReference type="PANTHER" id="PTHR24299:SF52">
    <property type="entry name" value="CYTOCHROME P450"/>
    <property type="match status" value="1"/>
</dbReference>
<keyword evidence="2" id="KW-1133">Transmembrane helix</keyword>
<keyword evidence="2" id="KW-0472">Membrane</keyword>
<gene>
    <name evidence="3" type="ORF">JRO89_XS09G0015800</name>
</gene>
<evidence type="ECO:0000313" key="4">
    <source>
        <dbReference type="Proteomes" id="UP000827721"/>
    </source>
</evidence>
<evidence type="ECO:0000313" key="3">
    <source>
        <dbReference type="EMBL" id="KAH7564735.1"/>
    </source>
</evidence>
<protein>
    <recommendedName>
        <fullName evidence="5">Cytochrome P450</fullName>
    </recommendedName>
</protein>
<keyword evidence="4" id="KW-1185">Reference proteome</keyword>
<comment type="caution">
    <text evidence="3">The sequence shown here is derived from an EMBL/GenBank/DDBJ whole genome shotgun (WGS) entry which is preliminary data.</text>
</comment>
<evidence type="ECO:0008006" key="5">
    <source>
        <dbReference type="Google" id="ProtNLM"/>
    </source>
</evidence>
<keyword evidence="2" id="KW-0812">Transmembrane</keyword>
<proteinExistence type="predicted"/>
<dbReference type="EMBL" id="JAFEMO010000009">
    <property type="protein sequence ID" value="KAH7564735.1"/>
    <property type="molecule type" value="Genomic_DNA"/>
</dbReference>
<dbReference type="Proteomes" id="UP000827721">
    <property type="component" value="Unassembled WGS sequence"/>
</dbReference>
<feature type="region of interest" description="Disordered" evidence="1">
    <location>
        <begin position="342"/>
        <end position="361"/>
    </location>
</feature>
<dbReference type="Pfam" id="PF00067">
    <property type="entry name" value="p450"/>
    <property type="match status" value="1"/>
</dbReference>
<dbReference type="PANTHER" id="PTHR24299">
    <property type="entry name" value="CYTOCHROME P450 FAMILY 1"/>
    <property type="match status" value="1"/>
</dbReference>
<reference evidence="3 4" key="1">
    <citation type="submission" date="2021-02" db="EMBL/GenBank/DDBJ databases">
        <title>Plant Genome Project.</title>
        <authorList>
            <person name="Zhang R.-G."/>
        </authorList>
    </citation>
    <scope>NUCLEOTIDE SEQUENCE [LARGE SCALE GENOMIC DNA]</scope>
    <source>
        <tissue evidence="3">Leaves</tissue>
    </source>
</reference>
<dbReference type="InterPro" id="IPR001128">
    <property type="entry name" value="Cyt_P450"/>
</dbReference>
<dbReference type="SUPFAM" id="SSF48264">
    <property type="entry name" value="Cytochrome P450"/>
    <property type="match status" value="1"/>
</dbReference>
<dbReference type="Gene3D" id="1.10.630.10">
    <property type="entry name" value="Cytochrome P450"/>
    <property type="match status" value="1"/>
</dbReference>
<feature type="transmembrane region" description="Helical" evidence="2">
    <location>
        <begin position="15"/>
        <end position="38"/>
    </location>
</feature>
<feature type="compositionally biased region" description="Polar residues" evidence="1">
    <location>
        <begin position="351"/>
        <end position="361"/>
    </location>
</feature>
<organism evidence="3 4">
    <name type="scientific">Xanthoceras sorbifolium</name>
    <dbReference type="NCBI Taxonomy" id="99658"/>
    <lineage>
        <taxon>Eukaryota</taxon>
        <taxon>Viridiplantae</taxon>
        <taxon>Streptophyta</taxon>
        <taxon>Embryophyta</taxon>
        <taxon>Tracheophyta</taxon>
        <taxon>Spermatophyta</taxon>
        <taxon>Magnoliopsida</taxon>
        <taxon>eudicotyledons</taxon>
        <taxon>Gunneridae</taxon>
        <taxon>Pentapetalae</taxon>
        <taxon>rosids</taxon>
        <taxon>malvids</taxon>
        <taxon>Sapindales</taxon>
        <taxon>Sapindaceae</taxon>
        <taxon>Xanthoceroideae</taxon>
        <taxon>Xanthoceras</taxon>
    </lineage>
</organism>
<accession>A0ABQ8HK55</accession>